<keyword evidence="3" id="KW-0548">Nucleotidyltransferase</keyword>
<evidence type="ECO:0000259" key="12">
    <source>
        <dbReference type="PROSITE" id="PS50878"/>
    </source>
</evidence>
<accession>A0A7K8MC73</accession>
<dbReference type="Pfam" id="PF02022">
    <property type="entry name" value="Integrase_Zn"/>
    <property type="match status" value="1"/>
</dbReference>
<dbReference type="GO" id="GO:0035613">
    <property type="term" value="F:RNA stem-loop binding"/>
    <property type="evidence" value="ECO:0007669"/>
    <property type="project" value="TreeGrafter"/>
</dbReference>
<dbReference type="InterPro" id="IPR010661">
    <property type="entry name" value="RVT_thumb"/>
</dbReference>
<evidence type="ECO:0000256" key="1">
    <source>
        <dbReference type="ARBA" id="ARBA00010879"/>
    </source>
</evidence>
<sequence>APMRQHHWRVLPQGMKNSPTICQWYIARILAPIRAKAGEAVILHYMDDLLICAPDDDTLSYLLDEAVTALNSAGFELQLEKVQRLPPWKYLGLQISNCTVTPQRLEIRDTLRDLHQLCGSLNWIRPWLGITTEDLALLFQLLKGEDELDSPRALTKEAEQALERVQRMLDSRQAHQCRPDLPFDFIILGRLPHLYGVMFQWDKDNKDPLLIIEWVKARTRLRLLAGCEFTCIYLPIKLSTGKLTKETLKQLLRDNEMLQFALDSYLGKILIHNPAHKLFNTEFNLVPKEIQSRRPLKALTVFMDVSGGSHKSVMTWKDPQTQQWETDIERVEGSPQVAERFSEPINLVTDSAYVAGIVSRAEHAVLKEVSNPSIFKLLTRLIYLVSHHEQPYYVMHVRSHTYLPGFIAEGNRRADALAAPVHLGGRPDIFQQAVLSHQHFHQNVPGLICQFHLRRDQAKAIVATCPRCQKDTMPSLGTGVNPRGLASCEVWQTDVTHIPQFGRLKYVHVSVDTFSGAVYASAHAGERTADARKHLVQAFSTLGVPKLIKTDNGPAYTSKVFSDFLQQWGIEHRRGNPYSPTGQAVIERTHQTIKQVLTRQ</sequence>
<reference evidence="15 16" key="1">
    <citation type="submission" date="2019-09" db="EMBL/GenBank/DDBJ databases">
        <title>Bird 10,000 Genomes (B10K) Project - Family phase.</title>
        <authorList>
            <person name="Zhang G."/>
        </authorList>
    </citation>
    <scope>NUCLEOTIDE SEQUENCE [LARGE SCALE GENOMIC DNA]</scope>
    <source>
        <strain evidence="15">B10K-CU-031-17</strain>
        <tissue evidence="15">Muscle</tissue>
    </source>
</reference>
<dbReference type="GO" id="GO:0008270">
    <property type="term" value="F:zinc ion binding"/>
    <property type="evidence" value="ECO:0007669"/>
    <property type="project" value="UniProtKB-KW"/>
</dbReference>
<dbReference type="GO" id="GO:0015074">
    <property type="term" value="P:DNA integration"/>
    <property type="evidence" value="ECO:0007669"/>
    <property type="project" value="InterPro"/>
</dbReference>
<evidence type="ECO:0000256" key="7">
    <source>
        <dbReference type="ARBA" id="ARBA00022801"/>
    </source>
</evidence>
<keyword evidence="10" id="KW-0863">Zinc-finger</keyword>
<dbReference type="InterPro" id="IPR000477">
    <property type="entry name" value="RT_dom"/>
</dbReference>
<dbReference type="InterPro" id="IPR043128">
    <property type="entry name" value="Rev_trsase/Diguanyl_cyclase"/>
</dbReference>
<dbReference type="Gene3D" id="3.30.420.10">
    <property type="entry name" value="Ribonuclease H-like superfamily/Ribonuclease H"/>
    <property type="match status" value="2"/>
</dbReference>
<dbReference type="InterPro" id="IPR036397">
    <property type="entry name" value="RNaseH_sf"/>
</dbReference>
<organism evidence="15 16">
    <name type="scientific">Ptilorrhoa leucosticta</name>
    <dbReference type="NCBI Taxonomy" id="449384"/>
    <lineage>
        <taxon>Eukaryota</taxon>
        <taxon>Metazoa</taxon>
        <taxon>Chordata</taxon>
        <taxon>Craniata</taxon>
        <taxon>Vertebrata</taxon>
        <taxon>Euteleostomi</taxon>
        <taxon>Archelosauria</taxon>
        <taxon>Archosauria</taxon>
        <taxon>Dinosauria</taxon>
        <taxon>Saurischia</taxon>
        <taxon>Theropoda</taxon>
        <taxon>Coelurosauria</taxon>
        <taxon>Aves</taxon>
        <taxon>Neognathae</taxon>
        <taxon>Neoaves</taxon>
        <taxon>Telluraves</taxon>
        <taxon>Australaves</taxon>
        <taxon>Passeriformes</taxon>
        <taxon>Corvoidea</taxon>
        <taxon>Cinclosomatidae</taxon>
        <taxon>Ptilorrhoa</taxon>
    </lineage>
</organism>
<dbReference type="Pfam" id="PF06817">
    <property type="entry name" value="RVT_thumb"/>
    <property type="match status" value="1"/>
</dbReference>
<dbReference type="InterPro" id="IPR002156">
    <property type="entry name" value="RNaseH_domain"/>
</dbReference>
<dbReference type="AlphaFoldDB" id="A0A7K8MC73"/>
<feature type="domain" description="Integrase-type" evidence="11">
    <location>
        <begin position="428"/>
        <end position="469"/>
    </location>
</feature>
<evidence type="ECO:0000256" key="2">
    <source>
        <dbReference type="ARBA" id="ARBA00022679"/>
    </source>
</evidence>
<dbReference type="PANTHER" id="PTHR41694:SF3">
    <property type="entry name" value="RNA-DIRECTED DNA POLYMERASE-RELATED"/>
    <property type="match status" value="1"/>
</dbReference>
<dbReference type="Gene3D" id="3.30.70.270">
    <property type="match status" value="2"/>
</dbReference>
<comment type="caution">
    <text evidence="15">The sequence shown here is derived from an EMBL/GenBank/DDBJ whole genome shotgun (WGS) entry which is preliminary data.</text>
</comment>
<dbReference type="PROSITE" id="PS50878">
    <property type="entry name" value="RT_POL"/>
    <property type="match status" value="1"/>
</dbReference>
<dbReference type="GO" id="GO:0004523">
    <property type="term" value="F:RNA-DNA hybrid ribonuclease activity"/>
    <property type="evidence" value="ECO:0007669"/>
    <property type="project" value="InterPro"/>
</dbReference>
<dbReference type="GO" id="GO:0003964">
    <property type="term" value="F:RNA-directed DNA polymerase activity"/>
    <property type="evidence" value="ECO:0007669"/>
    <property type="project" value="UniProtKB-KW"/>
</dbReference>
<dbReference type="Proteomes" id="UP000547721">
    <property type="component" value="Unassembled WGS sequence"/>
</dbReference>
<evidence type="ECO:0000256" key="6">
    <source>
        <dbReference type="ARBA" id="ARBA00022759"/>
    </source>
</evidence>
<dbReference type="PROSITE" id="PS50994">
    <property type="entry name" value="INTEGRASE"/>
    <property type="match status" value="1"/>
</dbReference>
<dbReference type="InterPro" id="IPR001584">
    <property type="entry name" value="Integrase_cat-core"/>
</dbReference>
<keyword evidence="2" id="KW-0808">Transferase</keyword>
<dbReference type="GO" id="GO:0003677">
    <property type="term" value="F:DNA binding"/>
    <property type="evidence" value="ECO:0007669"/>
    <property type="project" value="UniProtKB-KW"/>
</dbReference>
<evidence type="ECO:0000313" key="16">
    <source>
        <dbReference type="Proteomes" id="UP000547721"/>
    </source>
</evidence>
<keyword evidence="10" id="KW-0862">Zinc</keyword>
<dbReference type="PROSITE" id="PS50876">
    <property type="entry name" value="ZF_INTEGRASE"/>
    <property type="match status" value="1"/>
</dbReference>
<evidence type="ECO:0000256" key="9">
    <source>
        <dbReference type="ARBA" id="ARBA00023125"/>
    </source>
</evidence>
<dbReference type="Pfam" id="PF00665">
    <property type="entry name" value="rve"/>
    <property type="match status" value="1"/>
</dbReference>
<evidence type="ECO:0000256" key="4">
    <source>
        <dbReference type="ARBA" id="ARBA00022722"/>
    </source>
</evidence>
<dbReference type="InterPro" id="IPR043502">
    <property type="entry name" value="DNA/RNA_pol_sf"/>
</dbReference>
<dbReference type="Gene3D" id="1.10.10.200">
    <property type="match status" value="1"/>
</dbReference>
<keyword evidence="7" id="KW-0378">Hydrolase</keyword>
<feature type="domain" description="RNase H type-1" evidence="13">
    <location>
        <begin position="295"/>
        <end position="423"/>
    </location>
</feature>
<dbReference type="SUPFAM" id="SSF53098">
    <property type="entry name" value="Ribonuclease H-like"/>
    <property type="match status" value="2"/>
</dbReference>
<protein>
    <submittedName>
        <fullName evidence="15">POK8 protein</fullName>
    </submittedName>
</protein>
<dbReference type="InterPro" id="IPR003308">
    <property type="entry name" value="Integrase_Zn-bd_dom_N"/>
</dbReference>
<proteinExistence type="inferred from homology"/>
<dbReference type="Pfam" id="PF00078">
    <property type="entry name" value="RVT_1"/>
    <property type="match status" value="1"/>
</dbReference>
<evidence type="ECO:0000313" key="15">
    <source>
        <dbReference type="EMBL" id="NXE38951.1"/>
    </source>
</evidence>
<evidence type="ECO:0000259" key="13">
    <source>
        <dbReference type="PROSITE" id="PS50879"/>
    </source>
</evidence>
<keyword evidence="4" id="KW-0540">Nuclease</keyword>
<keyword evidence="8" id="KW-0695">RNA-directed DNA polymerase</keyword>
<evidence type="ECO:0000259" key="14">
    <source>
        <dbReference type="PROSITE" id="PS50994"/>
    </source>
</evidence>
<dbReference type="EMBL" id="VWYY01000548">
    <property type="protein sequence ID" value="NXE38951.1"/>
    <property type="molecule type" value="Genomic_DNA"/>
</dbReference>
<feature type="non-terminal residue" evidence="15">
    <location>
        <position position="600"/>
    </location>
</feature>
<name>A0A7K8MC73_9CORV</name>
<feature type="non-terminal residue" evidence="15">
    <location>
        <position position="1"/>
    </location>
</feature>
<evidence type="ECO:0000256" key="8">
    <source>
        <dbReference type="ARBA" id="ARBA00022918"/>
    </source>
</evidence>
<feature type="domain" description="Integrase catalytic" evidence="14">
    <location>
        <begin position="478"/>
        <end position="600"/>
    </location>
</feature>
<keyword evidence="16" id="KW-1185">Reference proteome</keyword>
<evidence type="ECO:0000256" key="10">
    <source>
        <dbReference type="PROSITE-ProRule" id="PRU00450"/>
    </source>
</evidence>
<dbReference type="PANTHER" id="PTHR41694">
    <property type="entry name" value="ENDOGENOUS RETROVIRUS GROUP K MEMBER POL PROTEIN"/>
    <property type="match status" value="1"/>
</dbReference>
<dbReference type="InterPro" id="IPR012337">
    <property type="entry name" value="RNaseH-like_sf"/>
</dbReference>
<dbReference type="SUPFAM" id="SSF46919">
    <property type="entry name" value="N-terminal Zn binding domain of HIV integrase"/>
    <property type="match status" value="1"/>
</dbReference>
<keyword evidence="9" id="KW-0238">DNA-binding</keyword>
<dbReference type="SUPFAM" id="SSF56672">
    <property type="entry name" value="DNA/RNA polymerases"/>
    <property type="match status" value="1"/>
</dbReference>
<keyword evidence="5" id="KW-0479">Metal-binding</keyword>
<evidence type="ECO:0000256" key="5">
    <source>
        <dbReference type="ARBA" id="ARBA00022723"/>
    </source>
</evidence>
<dbReference type="InterPro" id="IPR017856">
    <property type="entry name" value="Integrase-like_N"/>
</dbReference>
<feature type="domain" description="Reverse transcriptase" evidence="12">
    <location>
        <begin position="1"/>
        <end position="95"/>
    </location>
</feature>
<evidence type="ECO:0000256" key="3">
    <source>
        <dbReference type="ARBA" id="ARBA00022695"/>
    </source>
</evidence>
<comment type="similarity">
    <text evidence="1">Belongs to the beta type-B retroviral polymerase family. HERV class-II K(HML-2) pol subfamily.</text>
</comment>
<dbReference type="PROSITE" id="PS50879">
    <property type="entry name" value="RNASE_H_1"/>
    <property type="match status" value="1"/>
</dbReference>
<gene>
    <name evidence="15" type="primary">Ervk8_0</name>
    <name evidence="15" type="ORF">PTILEU_R09190</name>
</gene>
<evidence type="ECO:0000259" key="11">
    <source>
        <dbReference type="PROSITE" id="PS50876"/>
    </source>
</evidence>
<keyword evidence="6" id="KW-0255">Endonuclease</keyword>